<gene>
    <name evidence="5" type="ORF">PBR_0535</name>
</gene>
<reference evidence="5 6" key="1">
    <citation type="journal article" date="2010" name="Microb. Ecol.">
        <title>Comparative genome analysis of Prevotella ruminicola and Prevotella bryantii: insights into their environmental niche.</title>
        <authorList>
            <consortium name="North American Consortium for Rumen Bacteria"/>
            <person name="Purushe J."/>
            <person name="Fouts D.E."/>
            <person name="Morrison M."/>
            <person name="White B.A."/>
            <person name="Mackie R.I."/>
            <person name="Coutinho P.M."/>
            <person name="Henrissat B."/>
            <person name="Nelson K.E."/>
        </authorList>
    </citation>
    <scope>NUCLEOTIDE SEQUENCE [LARGE SCALE GENOMIC DNA]</scope>
    <source>
        <strain evidence="5 6">B14</strain>
    </source>
</reference>
<dbReference type="EMBL" id="ADWO01000088">
    <property type="protein sequence ID" value="EFI71036.1"/>
    <property type="molecule type" value="Genomic_DNA"/>
</dbReference>
<dbReference type="Gene3D" id="2.40.160.50">
    <property type="entry name" value="membrane protein fhac: a member of the omp85/tpsb transporter family"/>
    <property type="match status" value="1"/>
</dbReference>
<dbReference type="PROSITE" id="PS51779">
    <property type="entry name" value="POTRA"/>
    <property type="match status" value="1"/>
</dbReference>
<dbReference type="Pfam" id="PF07244">
    <property type="entry name" value="POTRA"/>
    <property type="match status" value="4"/>
</dbReference>
<name>D8DZS0_9BACT</name>
<dbReference type="Proteomes" id="UP000004524">
    <property type="component" value="Unassembled WGS sequence"/>
</dbReference>
<keyword evidence="2" id="KW-1134">Transmembrane beta strand</keyword>
<dbReference type="AlphaFoldDB" id="D8DZS0"/>
<dbReference type="GO" id="GO:0019867">
    <property type="term" value="C:outer membrane"/>
    <property type="evidence" value="ECO:0007669"/>
    <property type="project" value="InterPro"/>
</dbReference>
<proteinExistence type="predicted"/>
<comment type="subcellular location">
    <subcellularLocation>
        <location evidence="1">Membrane</location>
    </subcellularLocation>
</comment>
<keyword evidence="2" id="KW-0812">Transmembrane</keyword>
<evidence type="ECO:0000313" key="6">
    <source>
        <dbReference type="Proteomes" id="UP000004524"/>
    </source>
</evidence>
<dbReference type="Gene3D" id="3.10.20.310">
    <property type="entry name" value="membrane protein fhac"/>
    <property type="match status" value="5"/>
</dbReference>
<evidence type="ECO:0000313" key="5">
    <source>
        <dbReference type="EMBL" id="EFI71036.1"/>
    </source>
</evidence>
<comment type="caution">
    <text evidence="5">The sequence shown here is derived from an EMBL/GenBank/DDBJ whole genome shotgun (WGS) entry which is preliminary data.</text>
</comment>
<keyword evidence="3" id="KW-0472">Membrane</keyword>
<evidence type="ECO:0000259" key="4">
    <source>
        <dbReference type="PROSITE" id="PS51779"/>
    </source>
</evidence>
<dbReference type="InterPro" id="IPR010827">
    <property type="entry name" value="BamA/TamA_POTRA"/>
</dbReference>
<dbReference type="STRING" id="77095.SAMN05216455_106212"/>
<sequence length="688" mass="78441">MTAGLLASTQMQAQDKIINPDISYAGTPRTFILGGINVTGVEGYEDYVLTGISGLTVGQNITVPGTDISDAVKRYWRHGLFSKVTMAADSIVGDKLYLHISLAVRPRVSTINYEGLKKSEREDMEQKLGLLKGSQLTPNMIDRAKILAQKYFDDKGYKNAEIDIRQREDVSAKNEVILDVIVDKKEKMKVHKITIDGNEQLTDKQIKGSLFTKGAFSKTHEAGKIGNIFKSKKFTPERWKTDKQNLIDKYNEHGFRDANILKDSVSNYDVKHVDVYVQVEEGKKYYIRNITWVGNTVYTTDQLSRVLGMKKGDVYNQKLLNKRLSEDEDAVGNLYWNNGYLFYNLQPTEINIVGDSIDLEMRITEGQQAHINRVRINGNDRLYENVVRRELRTKPGDLFSKDALQRSVRELASMGHFDPEKVNPDVKPNYEDGTVDINWNLAQKSNDQIEFSLGWGQTGVIGRVGLKLNNFSMRNLFNKNKEHRGIMPVGDGEVLSIGAQTNGSYYQSYNVSYSTNWFGGKRPNQFSVSAYYSKQTDVSSNYYNNAYYNNYFNYLSGYGSSYSSSYSSYYDPDKYVQMIGFSLGWGKRLRWPDDYFTLSAQLSYQRYMLKNWSYFLMTNGTANNLNLTLSLNRTSTDNQLFPRRGSEFSASVTLTPPWSLFDNKDYASLANNPYSSTYDDEMQRNTVG</sequence>
<evidence type="ECO:0000256" key="1">
    <source>
        <dbReference type="ARBA" id="ARBA00004370"/>
    </source>
</evidence>
<dbReference type="GO" id="GO:0071709">
    <property type="term" value="P:membrane assembly"/>
    <property type="evidence" value="ECO:0007669"/>
    <property type="project" value="InterPro"/>
</dbReference>
<dbReference type="PIRSF" id="PIRSF006076">
    <property type="entry name" value="OM_assembly_OMP85"/>
    <property type="match status" value="1"/>
</dbReference>
<evidence type="ECO:0000256" key="2">
    <source>
        <dbReference type="ARBA" id="ARBA00022452"/>
    </source>
</evidence>
<organism evidence="5 6">
    <name type="scientific">Segatella baroniae B14</name>
    <dbReference type="NCBI Taxonomy" id="752555"/>
    <lineage>
        <taxon>Bacteria</taxon>
        <taxon>Pseudomonadati</taxon>
        <taxon>Bacteroidota</taxon>
        <taxon>Bacteroidia</taxon>
        <taxon>Bacteroidales</taxon>
        <taxon>Prevotellaceae</taxon>
        <taxon>Segatella</taxon>
    </lineage>
</organism>
<evidence type="ECO:0000256" key="3">
    <source>
        <dbReference type="ARBA" id="ARBA00023136"/>
    </source>
</evidence>
<feature type="domain" description="POTRA" evidence="4">
    <location>
        <begin position="285"/>
        <end position="366"/>
    </location>
</feature>
<protein>
    <submittedName>
        <fullName evidence="5">Putative outer membrane protein</fullName>
    </submittedName>
</protein>
<dbReference type="InterPro" id="IPR034746">
    <property type="entry name" value="POTRA"/>
</dbReference>
<accession>D8DZS0</accession>
<dbReference type="InterPro" id="IPR023707">
    <property type="entry name" value="OM_assembly_BamA"/>
</dbReference>
<keyword evidence="6" id="KW-1185">Reference proteome</keyword>